<reference evidence="2 3" key="1">
    <citation type="submission" date="2020-06" db="EMBL/GenBank/DDBJ databases">
        <authorList>
            <person name="Li R."/>
            <person name="Bekaert M."/>
        </authorList>
    </citation>
    <scope>NUCLEOTIDE SEQUENCE [LARGE SCALE GENOMIC DNA]</scope>
    <source>
        <strain evidence="3">wild</strain>
    </source>
</reference>
<protein>
    <submittedName>
        <fullName evidence="2">Uncharacterized protein</fullName>
    </submittedName>
</protein>
<feature type="region of interest" description="Disordered" evidence="1">
    <location>
        <begin position="1"/>
        <end position="79"/>
    </location>
</feature>
<evidence type="ECO:0000256" key="1">
    <source>
        <dbReference type="SAM" id="MobiDB-lite"/>
    </source>
</evidence>
<feature type="compositionally biased region" description="Basic and acidic residues" evidence="1">
    <location>
        <begin position="1"/>
        <end position="36"/>
    </location>
</feature>
<sequence length="206" mass="23497">MSDLKDGEVSLEDHNASGDLADELHVEQTTDIEEARGSQSYVQSDNNFTEKHKKKKKRHNNKNGNNSSHHRSSQERKKQDSSFFKDMELILDNNFNRFTSLKVKEIIFNTMPVPGGADLAARFEEMKNHLNNMRNQQHADMVDETLKHVRALASMHELISACVLLACLEVLVDCALKLGHNGTEYYIKVLQACQHYEDNPDDLSIN</sequence>
<gene>
    <name evidence="2" type="ORF">MCOR_30376</name>
</gene>
<organism evidence="2 3">
    <name type="scientific">Mytilus coruscus</name>
    <name type="common">Sea mussel</name>
    <dbReference type="NCBI Taxonomy" id="42192"/>
    <lineage>
        <taxon>Eukaryota</taxon>
        <taxon>Metazoa</taxon>
        <taxon>Spiralia</taxon>
        <taxon>Lophotrochozoa</taxon>
        <taxon>Mollusca</taxon>
        <taxon>Bivalvia</taxon>
        <taxon>Autobranchia</taxon>
        <taxon>Pteriomorphia</taxon>
        <taxon>Mytilida</taxon>
        <taxon>Mytiloidea</taxon>
        <taxon>Mytilidae</taxon>
        <taxon>Mytilinae</taxon>
        <taxon>Mytilus</taxon>
    </lineage>
</organism>
<name>A0A6J8CH00_MYTCO</name>
<evidence type="ECO:0000313" key="3">
    <source>
        <dbReference type="Proteomes" id="UP000507470"/>
    </source>
</evidence>
<keyword evidence="3" id="KW-1185">Reference proteome</keyword>
<dbReference type="EMBL" id="CACVKT020005564">
    <property type="protein sequence ID" value="CAC5395738.1"/>
    <property type="molecule type" value="Genomic_DNA"/>
</dbReference>
<dbReference type="OrthoDB" id="6156311at2759"/>
<dbReference type="Proteomes" id="UP000507470">
    <property type="component" value="Unassembled WGS sequence"/>
</dbReference>
<feature type="compositionally biased region" description="Polar residues" evidence="1">
    <location>
        <begin position="37"/>
        <end position="47"/>
    </location>
</feature>
<evidence type="ECO:0000313" key="2">
    <source>
        <dbReference type="EMBL" id="CAC5395738.1"/>
    </source>
</evidence>
<accession>A0A6J8CH00</accession>
<feature type="compositionally biased region" description="Basic residues" evidence="1">
    <location>
        <begin position="51"/>
        <end position="61"/>
    </location>
</feature>
<dbReference type="AlphaFoldDB" id="A0A6J8CH00"/>
<proteinExistence type="predicted"/>